<sequence>MKTVVVIGGGIIGLTTAWSLVEAGFNVRVIERSKTPATGASHANGGQLSYRYVSPLADQGVPLKALKWLLDRDGPLRWRPEADAHQWRWLASFLAHCRAPVNRQTTARLLALGALSQAACAEFGARLPLAEAHWRAPGKLVLYRHQKDFDHARARVERQAEGPEQALGPHDCRRVEPALAHSPVAWAGGIFTEGEAVADCHAVCLQLASALAQHPNFDGFVQAEVTGFQLQQRQARAVLTDQGPIGGDAFVLAAGIGSRPLAESVGIRLPLYPLKGYSLSAPIAAHHHPPEVSVTDFEKKVLYTRIGRQLRVAAMVDLVGLHEEIDPQRLAALQRAVHATLPDAADYEQAEPWSGLRPATPAGAPILGASPIEGLWLNVGHGALGFTFSFGSARILSRLIAGQPSPLPLDGLQLQTA</sequence>
<dbReference type="PRINTS" id="PR00420">
    <property type="entry name" value="RNGMNOXGNASE"/>
</dbReference>
<reference evidence="4 5" key="1">
    <citation type="submission" date="2022-06" db="EMBL/GenBank/DDBJ databases">
        <title>Ideonella sp. NS12-5 Genome sequencing and assembly.</title>
        <authorList>
            <person name="Jung Y."/>
        </authorList>
    </citation>
    <scope>NUCLEOTIDE SEQUENCE [LARGE SCALE GENOMIC DNA]</scope>
    <source>
        <strain evidence="4 5">NS12-5</strain>
    </source>
</reference>
<dbReference type="Gene3D" id="3.30.9.10">
    <property type="entry name" value="D-Amino Acid Oxidase, subunit A, domain 2"/>
    <property type="match status" value="1"/>
</dbReference>
<dbReference type="PANTHER" id="PTHR13847">
    <property type="entry name" value="SARCOSINE DEHYDROGENASE-RELATED"/>
    <property type="match status" value="1"/>
</dbReference>
<dbReference type="Gene3D" id="3.50.50.60">
    <property type="entry name" value="FAD/NAD(P)-binding domain"/>
    <property type="match status" value="2"/>
</dbReference>
<protein>
    <submittedName>
        <fullName evidence="4">D-amino acid dehydrogenase</fullName>
        <ecNumber evidence="4">1.4.99.-</ecNumber>
    </submittedName>
</protein>
<feature type="domain" description="FAD dependent oxidoreductase" evidence="3">
    <location>
        <begin position="4"/>
        <end position="398"/>
    </location>
</feature>
<comment type="caution">
    <text evidence="4">The sequence shown here is derived from an EMBL/GenBank/DDBJ whole genome shotgun (WGS) entry which is preliminary data.</text>
</comment>
<dbReference type="InterPro" id="IPR036188">
    <property type="entry name" value="FAD/NAD-bd_sf"/>
</dbReference>
<evidence type="ECO:0000256" key="1">
    <source>
        <dbReference type="ARBA" id="ARBA00009410"/>
    </source>
</evidence>
<proteinExistence type="inferred from homology"/>
<keyword evidence="5" id="KW-1185">Reference proteome</keyword>
<comment type="similarity">
    <text evidence="1">Belongs to the DadA oxidoreductase family.</text>
</comment>
<dbReference type="Proteomes" id="UP001204851">
    <property type="component" value="Unassembled WGS sequence"/>
</dbReference>
<dbReference type="RefSeq" id="WP_252767771.1">
    <property type="nucleotide sequence ID" value="NZ_JAMXMC010000001.1"/>
</dbReference>
<dbReference type="Pfam" id="PF01266">
    <property type="entry name" value="DAO"/>
    <property type="match status" value="1"/>
</dbReference>
<accession>A0ABT1BGF3</accession>
<keyword evidence="2 4" id="KW-0560">Oxidoreductase</keyword>
<evidence type="ECO:0000313" key="4">
    <source>
        <dbReference type="EMBL" id="MCO5975324.1"/>
    </source>
</evidence>
<dbReference type="NCBIfam" id="NF001933">
    <property type="entry name" value="PRK00711.1"/>
    <property type="match status" value="1"/>
</dbReference>
<name>A0ABT1BGF3_9BURK</name>
<evidence type="ECO:0000256" key="2">
    <source>
        <dbReference type="ARBA" id="ARBA00023002"/>
    </source>
</evidence>
<evidence type="ECO:0000259" key="3">
    <source>
        <dbReference type="Pfam" id="PF01266"/>
    </source>
</evidence>
<dbReference type="SUPFAM" id="SSF51905">
    <property type="entry name" value="FAD/NAD(P)-binding domain"/>
    <property type="match status" value="1"/>
</dbReference>
<gene>
    <name evidence="4" type="ORF">M0L44_01125</name>
</gene>
<dbReference type="PANTHER" id="PTHR13847:SF280">
    <property type="entry name" value="D-AMINO ACID DEHYDROGENASE"/>
    <property type="match status" value="1"/>
</dbReference>
<organism evidence="4 5">
    <name type="scientific">Ideonella oryzae</name>
    <dbReference type="NCBI Taxonomy" id="2937441"/>
    <lineage>
        <taxon>Bacteria</taxon>
        <taxon>Pseudomonadati</taxon>
        <taxon>Pseudomonadota</taxon>
        <taxon>Betaproteobacteria</taxon>
        <taxon>Burkholderiales</taxon>
        <taxon>Sphaerotilaceae</taxon>
        <taxon>Ideonella</taxon>
    </lineage>
</organism>
<dbReference type="GO" id="GO:0016491">
    <property type="term" value="F:oxidoreductase activity"/>
    <property type="evidence" value="ECO:0007669"/>
    <property type="project" value="UniProtKB-KW"/>
</dbReference>
<dbReference type="InterPro" id="IPR006076">
    <property type="entry name" value="FAD-dep_OxRdtase"/>
</dbReference>
<dbReference type="EC" id="1.4.99.-" evidence="4"/>
<dbReference type="SUPFAM" id="SSF54373">
    <property type="entry name" value="FAD-linked reductases, C-terminal domain"/>
    <property type="match status" value="1"/>
</dbReference>
<dbReference type="EMBL" id="JAMXMC010000001">
    <property type="protein sequence ID" value="MCO5975324.1"/>
    <property type="molecule type" value="Genomic_DNA"/>
</dbReference>
<evidence type="ECO:0000313" key="5">
    <source>
        <dbReference type="Proteomes" id="UP001204851"/>
    </source>
</evidence>